<sequence>MFIMCEHNTDWYFCTTYNGPAPSNKKHKKILVTPCFR</sequence>
<reference evidence="1" key="2">
    <citation type="journal article" date="2015" name="Data Brief">
        <title>Shoot transcriptome of the giant reed, Arundo donax.</title>
        <authorList>
            <person name="Barrero R.A."/>
            <person name="Guerrero F.D."/>
            <person name="Moolhuijzen P."/>
            <person name="Goolsby J.A."/>
            <person name="Tidwell J."/>
            <person name="Bellgard S.E."/>
            <person name="Bellgard M.I."/>
        </authorList>
    </citation>
    <scope>NUCLEOTIDE SEQUENCE</scope>
    <source>
        <tissue evidence="1">Shoot tissue taken approximately 20 cm above the soil surface</tissue>
    </source>
</reference>
<proteinExistence type="predicted"/>
<evidence type="ECO:0000313" key="1">
    <source>
        <dbReference type="EMBL" id="JAD57871.1"/>
    </source>
</evidence>
<name>A0A0A9B3B0_ARUDO</name>
<reference evidence="1" key="1">
    <citation type="submission" date="2014-09" db="EMBL/GenBank/DDBJ databases">
        <authorList>
            <person name="Magalhaes I.L.F."/>
            <person name="Oliveira U."/>
            <person name="Santos F.R."/>
            <person name="Vidigal T.H.D.A."/>
            <person name="Brescovit A.D."/>
            <person name="Santos A.J."/>
        </authorList>
    </citation>
    <scope>NUCLEOTIDE SEQUENCE</scope>
    <source>
        <tissue evidence="1">Shoot tissue taken approximately 20 cm above the soil surface</tissue>
    </source>
</reference>
<accession>A0A0A9B3B0</accession>
<protein>
    <submittedName>
        <fullName evidence="1">Uncharacterized protein</fullName>
    </submittedName>
</protein>
<dbReference type="AlphaFoldDB" id="A0A0A9B3B0"/>
<dbReference type="EMBL" id="GBRH01240024">
    <property type="protein sequence ID" value="JAD57871.1"/>
    <property type="molecule type" value="Transcribed_RNA"/>
</dbReference>
<organism evidence="1">
    <name type="scientific">Arundo donax</name>
    <name type="common">Giant reed</name>
    <name type="synonym">Donax arundinaceus</name>
    <dbReference type="NCBI Taxonomy" id="35708"/>
    <lineage>
        <taxon>Eukaryota</taxon>
        <taxon>Viridiplantae</taxon>
        <taxon>Streptophyta</taxon>
        <taxon>Embryophyta</taxon>
        <taxon>Tracheophyta</taxon>
        <taxon>Spermatophyta</taxon>
        <taxon>Magnoliopsida</taxon>
        <taxon>Liliopsida</taxon>
        <taxon>Poales</taxon>
        <taxon>Poaceae</taxon>
        <taxon>PACMAD clade</taxon>
        <taxon>Arundinoideae</taxon>
        <taxon>Arundineae</taxon>
        <taxon>Arundo</taxon>
    </lineage>
</organism>